<keyword evidence="1 7" id="KW-1003">Cell membrane</keyword>
<comment type="subcellular location">
    <subcellularLocation>
        <location evidence="7">Cell membrane</location>
        <topology evidence="7">Single-pass membrane protein</topology>
    </subcellularLocation>
</comment>
<feature type="transmembrane region" description="Helical" evidence="7">
    <location>
        <begin position="343"/>
        <end position="367"/>
    </location>
</feature>
<feature type="compositionally biased region" description="Basic and acidic residues" evidence="8">
    <location>
        <begin position="264"/>
        <end position="285"/>
    </location>
</feature>
<comment type="function">
    <text evidence="7">Functions as a peptidoglycan terminase that cleaves nascent peptidoglycan strands endolytically to terminate their elongation.</text>
</comment>
<feature type="compositionally biased region" description="Low complexity" evidence="8">
    <location>
        <begin position="152"/>
        <end position="161"/>
    </location>
</feature>
<feature type="region of interest" description="Disordered" evidence="8">
    <location>
        <begin position="1"/>
        <end position="21"/>
    </location>
</feature>
<evidence type="ECO:0000256" key="8">
    <source>
        <dbReference type="SAM" id="MobiDB-lite"/>
    </source>
</evidence>
<feature type="region of interest" description="Disordered" evidence="8">
    <location>
        <begin position="36"/>
        <end position="68"/>
    </location>
</feature>
<sequence>MTDPTQPHASGRHSDADAGAGRPAAEFLAAWAGAATLQLPDDPADATLRPRRRRRHAPDTGARVGPAGGGVDVADVEITGLAASGIADAGLAAAGLDVSAFDLGRRSATPVAPRGPGGIAPGARAREVTVPQTAEMPAVPPAVPTIGGAAHGAGPAAARRLPAPRPSTEPTTADHVRADRFADAGTDPGWLSAANRPVPGPVGPSSVPTSGPSGALAGLVTGQGGTEVRTAPRDTPVDEPATVVHAALTVDGADPDEERWRMVSERHGSDEGDLDPAHHDPHDDGAFASASPQTGGLDVIGGGDHDEHHDEYYDGHDDGHDDGGVGGGGRRGAGGRGGRRGPVVVVLSLVVLAALVAGIFIGGKALWNRVNPVAEDYPGAGTGEVDVRVEPGDSLRAIGTTLVEADVIASVAPFTEAAEANPAATGIQPGVYRLRQQMSGQAALDLLLDPASRQVTRVTLPEGLRVTQVLQRLADESGLPLAELEAAAADPAQLGLPAYANGLLEGFLFPATYDIEPGETAVEVLSEMVARTDQVLTELQIPVEQRLTALTKASLVQAEAGSIEDMGKVARVLENRLADGMPLQLDTTVNYANDKAGITTSAEDRANPSLYNTYVHPGLPPGAINNPGEEALRAVLDPTPGDWRFFVVVDPDTGETRFAATGAEHQQNVLLFQQWLRDNPGN</sequence>
<dbReference type="HAMAP" id="MF_02065">
    <property type="entry name" value="MltG"/>
    <property type="match status" value="1"/>
</dbReference>
<keyword evidence="2 7" id="KW-0812">Transmembrane</keyword>
<dbReference type="Pfam" id="PF02618">
    <property type="entry name" value="YceG"/>
    <property type="match status" value="1"/>
</dbReference>
<feature type="region of interest" description="Disordered" evidence="8">
    <location>
        <begin position="264"/>
        <end position="339"/>
    </location>
</feature>
<organism evidence="9 10">
    <name type="scientific">Modestobacter caceresii</name>
    <dbReference type="NCBI Taxonomy" id="1522368"/>
    <lineage>
        <taxon>Bacteria</taxon>
        <taxon>Bacillati</taxon>
        <taxon>Actinomycetota</taxon>
        <taxon>Actinomycetes</taxon>
        <taxon>Geodermatophilales</taxon>
        <taxon>Geodermatophilaceae</taxon>
        <taxon>Modestobacter</taxon>
    </lineage>
</organism>
<reference evidence="9 10" key="1">
    <citation type="submission" date="2014-07" db="EMBL/GenBank/DDBJ databases">
        <title>Biosystematic studies on Modestobacter strains isolated from extreme hyper-arid desert soil and from historic building.</title>
        <authorList>
            <person name="Bukarasam K."/>
            <person name="Bull A."/>
            <person name="Girard G."/>
            <person name="van Wezel G."/>
            <person name="Goodfellow M."/>
        </authorList>
    </citation>
    <scope>NUCLEOTIDE SEQUENCE [LARGE SCALE GENOMIC DNA]</scope>
    <source>
        <strain evidence="9 10">KNN45-2b</strain>
    </source>
</reference>
<keyword evidence="10" id="KW-1185">Reference proteome</keyword>
<evidence type="ECO:0000256" key="3">
    <source>
        <dbReference type="ARBA" id="ARBA00022989"/>
    </source>
</evidence>
<feature type="compositionally biased region" description="Gly residues" evidence="8">
    <location>
        <begin position="324"/>
        <end position="336"/>
    </location>
</feature>
<keyword evidence="4 7" id="KW-0472">Membrane</keyword>
<dbReference type="RefSeq" id="WP_036339543.1">
    <property type="nucleotide sequence ID" value="NZ_JPMX01000107.1"/>
</dbReference>
<dbReference type="GO" id="GO:0008932">
    <property type="term" value="F:lytic endotransglycosylase activity"/>
    <property type="evidence" value="ECO:0007669"/>
    <property type="project" value="UniProtKB-UniRule"/>
</dbReference>
<evidence type="ECO:0000256" key="1">
    <source>
        <dbReference type="ARBA" id="ARBA00022475"/>
    </source>
</evidence>
<dbReference type="Proteomes" id="UP000029713">
    <property type="component" value="Unassembled WGS sequence"/>
</dbReference>
<evidence type="ECO:0000313" key="10">
    <source>
        <dbReference type="Proteomes" id="UP000029713"/>
    </source>
</evidence>
<dbReference type="GO" id="GO:0071555">
    <property type="term" value="P:cell wall organization"/>
    <property type="evidence" value="ECO:0007669"/>
    <property type="project" value="UniProtKB-KW"/>
</dbReference>
<gene>
    <name evidence="7" type="primary">mltG</name>
    <name evidence="9" type="ORF">IN07_20775</name>
</gene>
<dbReference type="Gene3D" id="3.30.1490.480">
    <property type="entry name" value="Endolytic murein transglycosylase"/>
    <property type="match status" value="1"/>
</dbReference>
<protein>
    <recommendedName>
        <fullName evidence="7">Endolytic murein transglycosylase</fullName>
        <ecNumber evidence="7">4.2.2.29</ecNumber>
    </recommendedName>
    <alternativeName>
        <fullName evidence="7">Peptidoglycan lytic transglycosylase</fullName>
    </alternativeName>
    <alternativeName>
        <fullName evidence="7">Peptidoglycan polymerization terminase</fullName>
    </alternativeName>
</protein>
<keyword evidence="3 7" id="KW-1133">Transmembrane helix</keyword>
<dbReference type="STRING" id="1522368.IN07_20775"/>
<dbReference type="CDD" id="cd08010">
    <property type="entry name" value="MltG_like"/>
    <property type="match status" value="1"/>
</dbReference>
<feature type="site" description="Important for catalytic activity" evidence="7">
    <location>
        <position position="559"/>
    </location>
</feature>
<keyword evidence="6 7" id="KW-0961">Cell wall biogenesis/degradation</keyword>
<dbReference type="OrthoDB" id="9814591at2"/>
<feature type="compositionally biased region" description="Low complexity" evidence="8">
    <location>
        <begin position="36"/>
        <end position="47"/>
    </location>
</feature>
<dbReference type="EMBL" id="JPMX01000107">
    <property type="protein sequence ID" value="KGH44891.1"/>
    <property type="molecule type" value="Genomic_DNA"/>
</dbReference>
<evidence type="ECO:0000256" key="6">
    <source>
        <dbReference type="ARBA" id="ARBA00023316"/>
    </source>
</evidence>
<dbReference type="AlphaFoldDB" id="A0A098Y5D4"/>
<dbReference type="PANTHER" id="PTHR30518:SF2">
    <property type="entry name" value="ENDOLYTIC MUREIN TRANSGLYCOSYLASE"/>
    <property type="match status" value="1"/>
</dbReference>
<evidence type="ECO:0000256" key="5">
    <source>
        <dbReference type="ARBA" id="ARBA00023239"/>
    </source>
</evidence>
<feature type="compositionally biased region" description="Basic and acidic residues" evidence="8">
    <location>
        <begin position="303"/>
        <end position="323"/>
    </location>
</feature>
<evidence type="ECO:0000256" key="2">
    <source>
        <dbReference type="ARBA" id="ARBA00022692"/>
    </source>
</evidence>
<evidence type="ECO:0000313" key="9">
    <source>
        <dbReference type="EMBL" id="KGH44891.1"/>
    </source>
</evidence>
<dbReference type="InterPro" id="IPR003770">
    <property type="entry name" value="MLTG-like"/>
</dbReference>
<comment type="caution">
    <text evidence="9">The sequence shown here is derived from an EMBL/GenBank/DDBJ whole genome shotgun (WGS) entry which is preliminary data.</text>
</comment>
<proteinExistence type="inferred from homology"/>
<dbReference type="NCBIfam" id="TIGR00247">
    <property type="entry name" value="endolytic transglycosylase MltG"/>
    <property type="match status" value="1"/>
</dbReference>
<accession>A0A098Y5D4</accession>
<dbReference type="GO" id="GO:0009252">
    <property type="term" value="P:peptidoglycan biosynthetic process"/>
    <property type="evidence" value="ECO:0007669"/>
    <property type="project" value="UniProtKB-UniRule"/>
</dbReference>
<keyword evidence="5 7" id="KW-0456">Lyase</keyword>
<evidence type="ECO:0000256" key="4">
    <source>
        <dbReference type="ARBA" id="ARBA00023136"/>
    </source>
</evidence>
<name>A0A098Y5D4_9ACTN</name>
<feature type="region of interest" description="Disordered" evidence="8">
    <location>
        <begin position="149"/>
        <end position="172"/>
    </location>
</feature>
<comment type="similarity">
    <text evidence="7">Belongs to the transglycosylase MltG family.</text>
</comment>
<comment type="catalytic activity">
    <reaction evidence="7">
        <text>a peptidoglycan chain = a peptidoglycan chain with N-acetyl-1,6-anhydromuramyl-[peptide] at the reducing end + a peptidoglycan chain with N-acetylglucosamine at the non-reducing end.</text>
        <dbReference type="EC" id="4.2.2.29"/>
    </reaction>
</comment>
<dbReference type="GO" id="GO:0005886">
    <property type="term" value="C:plasma membrane"/>
    <property type="evidence" value="ECO:0007669"/>
    <property type="project" value="UniProtKB-SubCell"/>
</dbReference>
<dbReference type="PANTHER" id="PTHR30518">
    <property type="entry name" value="ENDOLYTIC MUREIN TRANSGLYCOSYLASE"/>
    <property type="match status" value="1"/>
</dbReference>
<dbReference type="EC" id="4.2.2.29" evidence="7"/>
<evidence type="ECO:0000256" key="7">
    <source>
        <dbReference type="HAMAP-Rule" id="MF_02065"/>
    </source>
</evidence>